<dbReference type="Pfam" id="PF00202">
    <property type="entry name" value="Aminotran_3"/>
    <property type="match status" value="1"/>
</dbReference>
<reference evidence="9 10" key="1">
    <citation type="journal article" date="2023" name="Environ Microbiome">
        <title>A coral-associated actinobacterium mitigates coral bleaching under heat stress.</title>
        <authorList>
            <person name="Li J."/>
            <person name="Zou Y."/>
            <person name="Li Q."/>
            <person name="Zhang J."/>
            <person name="Bourne D.G."/>
            <person name="Lyu Y."/>
            <person name="Liu C."/>
            <person name="Zhang S."/>
        </authorList>
    </citation>
    <scope>NUCLEOTIDE SEQUENCE [LARGE SCALE GENOMIC DNA]</scope>
    <source>
        <strain evidence="9 10">SCSIO 13291</strain>
    </source>
</reference>
<organism evidence="9 10">
    <name type="scientific">Propioniciclava soli</name>
    <dbReference type="NCBI Taxonomy" id="2775081"/>
    <lineage>
        <taxon>Bacteria</taxon>
        <taxon>Bacillati</taxon>
        <taxon>Actinomycetota</taxon>
        <taxon>Actinomycetes</taxon>
        <taxon>Propionibacteriales</taxon>
        <taxon>Propionibacteriaceae</taxon>
        <taxon>Propioniciclava</taxon>
    </lineage>
</organism>
<dbReference type="PANTHER" id="PTHR11986">
    <property type="entry name" value="AMINOTRANSFERASE CLASS III"/>
    <property type="match status" value="1"/>
</dbReference>
<keyword evidence="10" id="KW-1185">Reference proteome</keyword>
<dbReference type="InterPro" id="IPR050103">
    <property type="entry name" value="Class-III_PLP-dep_AT"/>
</dbReference>
<evidence type="ECO:0000256" key="7">
    <source>
        <dbReference type="ARBA" id="ARBA00030587"/>
    </source>
</evidence>
<dbReference type="SUPFAM" id="SSF53383">
    <property type="entry name" value="PLP-dependent transferases"/>
    <property type="match status" value="1"/>
</dbReference>
<dbReference type="InterPro" id="IPR010164">
    <property type="entry name" value="Orn_aminotrans"/>
</dbReference>
<accession>A0ABZ3C832</accession>
<protein>
    <recommendedName>
        <fullName evidence="3">ornithine aminotransferase</fullName>
        <ecNumber evidence="3">2.6.1.13</ecNumber>
    </recommendedName>
    <alternativeName>
        <fullName evidence="7">Ornithine--oxo-acid aminotransferase</fullName>
    </alternativeName>
</protein>
<dbReference type="EC" id="2.6.1.13" evidence="3"/>
<dbReference type="InterPro" id="IPR049704">
    <property type="entry name" value="Aminotrans_3_PPA_site"/>
</dbReference>
<dbReference type="NCBIfam" id="TIGR01885">
    <property type="entry name" value="Orn_aminotrans"/>
    <property type="match status" value="1"/>
</dbReference>
<comment type="cofactor">
    <cofactor evidence="1">
        <name>pyridoxal 5'-phosphate</name>
        <dbReference type="ChEBI" id="CHEBI:597326"/>
    </cofactor>
</comment>
<dbReference type="InterPro" id="IPR015422">
    <property type="entry name" value="PyrdxlP-dep_Trfase_small"/>
</dbReference>
<sequence length="420" mass="43834">MALDAPSPRQQAAIDQADAWGAHTYAPLPVVLARGEGAVVHDIDGHRYLDCLAGYSAVNFGHGHPRLVAAATAQLNRVTLVSRAFHAEPYGPFVEALARLCGKEVVLPMNSGAEAVETAIKTARKWGYRVKGVPEGEARIIVMTGNFHGRTSTIISFSNDTEARAEYAPYMGGFVQVPFGDADALASAIDDRTVAVLVEPVQGEAGVIIPPAGYLRAVRELCTAHDVLMVADEIQSGLGRTGTTFACDLEGVVPDVYVLGKALGGGIMPVSAVVADRAVLGVFTPGSHGSTFGGNPLACAIGREVVELLGTGEMQDAARARGAQLRAGLAPLVERGWLTDLRQVGLWLGLDVHPDLGTGKQICERLLRRGLLAKDTHGTTIRLSPPLVVTAEQVDEIIDGVTAACAEAACAEAADAAGIG</sequence>
<evidence type="ECO:0000313" key="9">
    <source>
        <dbReference type="EMBL" id="WZW98653.1"/>
    </source>
</evidence>
<evidence type="ECO:0000313" key="10">
    <source>
        <dbReference type="Proteomes" id="UP001434337"/>
    </source>
</evidence>
<name>A0ABZ3C832_9ACTN</name>
<dbReference type="InterPro" id="IPR015424">
    <property type="entry name" value="PyrdxlP-dep_Trfase"/>
</dbReference>
<dbReference type="EMBL" id="CP115965">
    <property type="protein sequence ID" value="WZW98653.1"/>
    <property type="molecule type" value="Genomic_DNA"/>
</dbReference>
<proteinExistence type="inferred from homology"/>
<keyword evidence="5 9" id="KW-0808">Transferase</keyword>
<dbReference type="PROSITE" id="PS00600">
    <property type="entry name" value="AA_TRANSFER_CLASS_3"/>
    <property type="match status" value="1"/>
</dbReference>
<keyword evidence="6 8" id="KW-0663">Pyridoxal phosphate</keyword>
<evidence type="ECO:0000256" key="1">
    <source>
        <dbReference type="ARBA" id="ARBA00001933"/>
    </source>
</evidence>
<dbReference type="Gene3D" id="3.40.640.10">
    <property type="entry name" value="Type I PLP-dependent aspartate aminotransferase-like (Major domain)"/>
    <property type="match status" value="1"/>
</dbReference>
<evidence type="ECO:0000256" key="8">
    <source>
        <dbReference type="RuleBase" id="RU003560"/>
    </source>
</evidence>
<keyword evidence="4 9" id="KW-0032">Aminotransferase</keyword>
<dbReference type="InterPro" id="IPR015421">
    <property type="entry name" value="PyrdxlP-dep_Trfase_major"/>
</dbReference>
<evidence type="ECO:0000256" key="3">
    <source>
        <dbReference type="ARBA" id="ARBA00012924"/>
    </source>
</evidence>
<dbReference type="CDD" id="cd00610">
    <property type="entry name" value="OAT_like"/>
    <property type="match status" value="1"/>
</dbReference>
<evidence type="ECO:0000256" key="4">
    <source>
        <dbReference type="ARBA" id="ARBA00022576"/>
    </source>
</evidence>
<evidence type="ECO:0000256" key="2">
    <source>
        <dbReference type="ARBA" id="ARBA00004998"/>
    </source>
</evidence>
<dbReference type="Gene3D" id="3.90.1150.10">
    <property type="entry name" value="Aspartate Aminotransferase, domain 1"/>
    <property type="match status" value="1"/>
</dbReference>
<dbReference type="PIRSF" id="PIRSF000521">
    <property type="entry name" value="Transaminase_4ab_Lys_Orn"/>
    <property type="match status" value="1"/>
</dbReference>
<comment type="pathway">
    <text evidence="2">Amino-acid biosynthesis; L-proline biosynthesis; L-glutamate 5-semialdehyde from L-ornithine: step 1/1.</text>
</comment>
<evidence type="ECO:0000256" key="5">
    <source>
        <dbReference type="ARBA" id="ARBA00022679"/>
    </source>
</evidence>
<dbReference type="Proteomes" id="UP001434337">
    <property type="component" value="Chromosome"/>
</dbReference>
<evidence type="ECO:0000256" key="6">
    <source>
        <dbReference type="ARBA" id="ARBA00022898"/>
    </source>
</evidence>
<dbReference type="InterPro" id="IPR005814">
    <property type="entry name" value="Aminotrans_3"/>
</dbReference>
<dbReference type="GO" id="GO:0004587">
    <property type="term" value="F:ornithine aminotransferase activity"/>
    <property type="evidence" value="ECO:0007669"/>
    <property type="project" value="UniProtKB-EC"/>
</dbReference>
<dbReference type="PANTHER" id="PTHR11986:SF18">
    <property type="entry name" value="ORNITHINE AMINOTRANSFERASE, MITOCHONDRIAL"/>
    <property type="match status" value="1"/>
</dbReference>
<dbReference type="RefSeq" id="WP_342372644.1">
    <property type="nucleotide sequence ID" value="NZ_CP115965.1"/>
</dbReference>
<gene>
    <name evidence="9" type="primary">rocD</name>
    <name evidence="9" type="ORF">PCC79_00150</name>
</gene>
<comment type="similarity">
    <text evidence="8">Belongs to the class-III pyridoxal-phosphate-dependent aminotransferase family.</text>
</comment>